<feature type="domain" description="DUF7869" evidence="2">
    <location>
        <begin position="248"/>
        <end position="339"/>
    </location>
</feature>
<dbReference type="EMBL" id="JANEYG010000120">
    <property type="protein sequence ID" value="KAJ8912577.1"/>
    <property type="molecule type" value="Genomic_DNA"/>
</dbReference>
<comment type="caution">
    <text evidence="3">The sequence shown here is derived from an EMBL/GenBank/DDBJ whole genome shotgun (WGS) entry which is preliminary data.</text>
</comment>
<gene>
    <name evidence="3" type="ORF">NQ315_005740</name>
</gene>
<dbReference type="InterPro" id="IPR057191">
    <property type="entry name" value="DUF7869"/>
</dbReference>
<reference evidence="3 4" key="1">
    <citation type="journal article" date="2023" name="Insect Mol. Biol.">
        <title>Genome sequencing provides insights into the evolution of gene families encoding plant cell wall-degrading enzymes in longhorned beetles.</title>
        <authorList>
            <person name="Shin N.R."/>
            <person name="Okamura Y."/>
            <person name="Kirsch R."/>
            <person name="Pauchet Y."/>
        </authorList>
    </citation>
    <scope>NUCLEOTIDE SEQUENCE [LARGE SCALE GENOMIC DNA]</scope>
    <source>
        <strain evidence="3">EAD_L_NR</strain>
    </source>
</reference>
<dbReference type="Pfam" id="PF25273">
    <property type="entry name" value="DUF7869"/>
    <property type="match status" value="1"/>
</dbReference>
<name>A0AAV8VEY4_9CUCU</name>
<dbReference type="AlphaFoldDB" id="A0AAV8VEY4"/>
<dbReference type="Proteomes" id="UP001159042">
    <property type="component" value="Unassembled WGS sequence"/>
</dbReference>
<dbReference type="PANTHER" id="PTHR10773:SF19">
    <property type="match status" value="1"/>
</dbReference>
<protein>
    <recommendedName>
        <fullName evidence="2">DUF7869 domain-containing protein</fullName>
    </recommendedName>
</protein>
<proteinExistence type="predicted"/>
<evidence type="ECO:0000256" key="1">
    <source>
        <dbReference type="SAM" id="MobiDB-lite"/>
    </source>
</evidence>
<dbReference type="PANTHER" id="PTHR10773">
    <property type="entry name" value="DNA-DIRECTED RNA POLYMERASES I, II, AND III SUBUNIT RPABC2"/>
    <property type="match status" value="1"/>
</dbReference>
<evidence type="ECO:0000259" key="2">
    <source>
        <dbReference type="Pfam" id="PF25273"/>
    </source>
</evidence>
<feature type="region of interest" description="Disordered" evidence="1">
    <location>
        <begin position="189"/>
        <end position="210"/>
    </location>
</feature>
<evidence type="ECO:0000313" key="4">
    <source>
        <dbReference type="Proteomes" id="UP001159042"/>
    </source>
</evidence>
<organism evidence="3 4">
    <name type="scientific">Exocentrus adspersus</name>
    <dbReference type="NCBI Taxonomy" id="1586481"/>
    <lineage>
        <taxon>Eukaryota</taxon>
        <taxon>Metazoa</taxon>
        <taxon>Ecdysozoa</taxon>
        <taxon>Arthropoda</taxon>
        <taxon>Hexapoda</taxon>
        <taxon>Insecta</taxon>
        <taxon>Pterygota</taxon>
        <taxon>Neoptera</taxon>
        <taxon>Endopterygota</taxon>
        <taxon>Coleoptera</taxon>
        <taxon>Polyphaga</taxon>
        <taxon>Cucujiformia</taxon>
        <taxon>Chrysomeloidea</taxon>
        <taxon>Cerambycidae</taxon>
        <taxon>Lamiinae</taxon>
        <taxon>Acanthocinini</taxon>
        <taxon>Exocentrus</taxon>
    </lineage>
</organism>
<keyword evidence="4" id="KW-1185">Reference proteome</keyword>
<evidence type="ECO:0000313" key="3">
    <source>
        <dbReference type="EMBL" id="KAJ8912577.1"/>
    </source>
</evidence>
<sequence length="468" mass="54444">MNVKNLEEEANNTEDIKPKYRYIKENSQRKNNTQAYYFHVNNEKIRVCKKFFMSTLNIGDTMIRTAMRKSNDKKIVSPDLRGKHGNHKKLDPALKAGVKKHIESLPTVESHYLRQQTERTYIEGDLTLATLYRDYKRECEESGKPFVKACIYEQIFNFEYNIGWHRPKKDQCSTCERYANSSTVEKAERQSEYEKHVADKTKSREEKQRDVSIALQDPTRVVAVYDLQSVLSTPCSEVSDFYYKTNKEGSCYVWSENTAKRGANEIGSCVLQFLTSNCKEKHVTFYSDNCAGQNKNKYIASLYLYATTFLEIQSITHKYLVTGHTQNEGDSMHSCIEKEKKRLLKGGPIFIPAQWVPVIQGAKKKGKPYHVKEMDQSEFFDLQKLSNDIGTNFITDVEKKKVKWTEIKIMMVTKDEPDSLFFKYDYGDDIPYSKIQFSVVAFNNNIKNRDEEFYETYKERSDKGTSGI</sequence>
<accession>A0AAV8VEY4</accession>